<feature type="transmembrane region" description="Helical" evidence="7">
    <location>
        <begin position="17"/>
        <end position="37"/>
    </location>
</feature>
<feature type="transmembrane region" description="Helical" evidence="7">
    <location>
        <begin position="222"/>
        <end position="241"/>
    </location>
</feature>
<dbReference type="GO" id="GO:0071281">
    <property type="term" value="P:cellular response to iron ion"/>
    <property type="evidence" value="ECO:0007669"/>
    <property type="project" value="UniProtKB-ARBA"/>
</dbReference>
<evidence type="ECO:0000313" key="9">
    <source>
        <dbReference type="Proteomes" id="UP000631421"/>
    </source>
</evidence>
<gene>
    <name evidence="8" type="ORF">H6F44_21840</name>
</gene>
<dbReference type="GO" id="GO:0055085">
    <property type="term" value="P:transmembrane transport"/>
    <property type="evidence" value="ECO:0007669"/>
    <property type="project" value="InterPro"/>
</dbReference>
<dbReference type="FunFam" id="1.10.3470.10:FF:000003">
    <property type="entry name" value="Iron ABC transporter permease SitD"/>
    <property type="match status" value="1"/>
</dbReference>
<evidence type="ECO:0000256" key="3">
    <source>
        <dbReference type="ARBA" id="ARBA00022692"/>
    </source>
</evidence>
<evidence type="ECO:0000313" key="8">
    <source>
        <dbReference type="EMBL" id="MBD2152739.1"/>
    </source>
</evidence>
<evidence type="ECO:0000256" key="2">
    <source>
        <dbReference type="ARBA" id="ARBA00008034"/>
    </source>
</evidence>
<name>A0A926UWU2_9CYAN</name>
<evidence type="ECO:0000256" key="4">
    <source>
        <dbReference type="ARBA" id="ARBA00022989"/>
    </source>
</evidence>
<dbReference type="RefSeq" id="WP_190353200.1">
    <property type="nucleotide sequence ID" value="NZ_JACJPY010000141.1"/>
</dbReference>
<dbReference type="AlphaFoldDB" id="A0A926UWU2"/>
<dbReference type="Gene3D" id="1.10.3470.10">
    <property type="entry name" value="ABC transporter involved in vitamin B12 uptake, BtuC"/>
    <property type="match status" value="1"/>
</dbReference>
<comment type="subcellular location">
    <subcellularLocation>
        <location evidence="6">Cell membrane</location>
        <topology evidence="6">Multi-pass membrane protein</topology>
    </subcellularLocation>
    <subcellularLocation>
        <location evidence="1">Membrane</location>
        <topology evidence="1">Multi-pass membrane protein</topology>
    </subcellularLocation>
</comment>
<evidence type="ECO:0000256" key="5">
    <source>
        <dbReference type="ARBA" id="ARBA00023136"/>
    </source>
</evidence>
<feature type="transmembrane region" description="Helical" evidence="7">
    <location>
        <begin position="168"/>
        <end position="189"/>
    </location>
</feature>
<proteinExistence type="inferred from homology"/>
<feature type="transmembrane region" description="Helical" evidence="7">
    <location>
        <begin position="135"/>
        <end position="156"/>
    </location>
</feature>
<dbReference type="CDD" id="cd06550">
    <property type="entry name" value="TM_ABC_iron-siderophores_like"/>
    <property type="match status" value="1"/>
</dbReference>
<feature type="transmembrane region" description="Helical" evidence="7">
    <location>
        <begin position="95"/>
        <end position="115"/>
    </location>
</feature>
<dbReference type="Pfam" id="PF00950">
    <property type="entry name" value="ABC-3"/>
    <property type="match status" value="1"/>
</dbReference>
<feature type="transmembrane region" description="Helical" evidence="7">
    <location>
        <begin position="57"/>
        <end position="83"/>
    </location>
</feature>
<sequence length="298" mass="31996">MLTWLIEPLGFEFMRNAIAIGVLIGILSAVIGSYLIVQHMGLLGDVVAHAVLPGLAIAFYIGMDIFLGAFIAGTISTFVVAWIQTHSKIKVDTAMALVFSGFLALGVMLITTLKSKLDLHSFLFGDILGVTTADLWRTLIIAIAVLACVIIFYRELIFYCFDPLASKAMGLPVHFIHFGLMAGITLTIIASMQSVGVVLVVSLLTGPAATAYLLVKELHLMMALGALFGVIASVSGMYISYYQNVPSGSAIVLIISGMFLFALLFSPSQGILTKKAISSRVKNLVRNSSARKPDKTFL</sequence>
<dbReference type="PANTHER" id="PTHR30477">
    <property type="entry name" value="ABC-TRANSPORTER METAL-BINDING PROTEIN"/>
    <property type="match status" value="1"/>
</dbReference>
<evidence type="ECO:0000256" key="1">
    <source>
        <dbReference type="ARBA" id="ARBA00004141"/>
    </source>
</evidence>
<accession>A0A926UWU2</accession>
<dbReference type="SUPFAM" id="SSF81345">
    <property type="entry name" value="ABC transporter involved in vitamin B12 uptake, BtuC"/>
    <property type="match status" value="1"/>
</dbReference>
<dbReference type="EMBL" id="JACJPY010000141">
    <property type="protein sequence ID" value="MBD2152739.1"/>
    <property type="molecule type" value="Genomic_DNA"/>
</dbReference>
<comment type="caution">
    <text evidence="8">The sequence shown here is derived from an EMBL/GenBank/DDBJ whole genome shotgun (WGS) entry which is preliminary data.</text>
</comment>
<keyword evidence="4 7" id="KW-1133">Transmembrane helix</keyword>
<keyword evidence="9" id="KW-1185">Reference proteome</keyword>
<feature type="transmembrane region" description="Helical" evidence="7">
    <location>
        <begin position="247"/>
        <end position="265"/>
    </location>
</feature>
<dbReference type="Proteomes" id="UP000631421">
    <property type="component" value="Unassembled WGS sequence"/>
</dbReference>
<evidence type="ECO:0000256" key="6">
    <source>
        <dbReference type="RuleBase" id="RU003943"/>
    </source>
</evidence>
<keyword evidence="5 7" id="KW-0472">Membrane</keyword>
<dbReference type="GO" id="GO:0043190">
    <property type="term" value="C:ATP-binding cassette (ABC) transporter complex"/>
    <property type="evidence" value="ECO:0007669"/>
    <property type="project" value="InterPro"/>
</dbReference>
<keyword evidence="3 6" id="KW-0812">Transmembrane</keyword>
<feature type="transmembrane region" description="Helical" evidence="7">
    <location>
        <begin position="195"/>
        <end position="215"/>
    </location>
</feature>
<organism evidence="8 9">
    <name type="scientific">Pseudanabaena cinerea FACHB-1277</name>
    <dbReference type="NCBI Taxonomy" id="2949581"/>
    <lineage>
        <taxon>Bacteria</taxon>
        <taxon>Bacillati</taxon>
        <taxon>Cyanobacteriota</taxon>
        <taxon>Cyanophyceae</taxon>
        <taxon>Pseudanabaenales</taxon>
        <taxon>Pseudanabaenaceae</taxon>
        <taxon>Pseudanabaena</taxon>
        <taxon>Pseudanabaena cinerea</taxon>
    </lineage>
</organism>
<evidence type="ECO:0000256" key="7">
    <source>
        <dbReference type="SAM" id="Phobius"/>
    </source>
</evidence>
<reference evidence="8" key="1">
    <citation type="journal article" date="2015" name="ISME J.">
        <title>Draft Genome Sequence of Streptomyces incarnatus NRRL8089, which Produces the Nucleoside Antibiotic Sinefungin.</title>
        <authorList>
            <person name="Oshima K."/>
            <person name="Hattori M."/>
            <person name="Shimizu H."/>
            <person name="Fukuda K."/>
            <person name="Nemoto M."/>
            <person name="Inagaki K."/>
            <person name="Tamura T."/>
        </authorList>
    </citation>
    <scope>NUCLEOTIDE SEQUENCE</scope>
    <source>
        <strain evidence="8">FACHB-1277</strain>
    </source>
</reference>
<dbReference type="PANTHER" id="PTHR30477:SF13">
    <property type="entry name" value="IRON TRANSPORT SYSTEM MEMBRANE PROTEIN HI_0360-RELATED"/>
    <property type="match status" value="1"/>
</dbReference>
<dbReference type="InterPro" id="IPR001626">
    <property type="entry name" value="ABC_TroCD"/>
</dbReference>
<keyword evidence="6" id="KW-0813">Transport</keyword>
<dbReference type="InterPro" id="IPR037294">
    <property type="entry name" value="ABC_BtuC-like"/>
</dbReference>
<dbReference type="GO" id="GO:0010043">
    <property type="term" value="P:response to zinc ion"/>
    <property type="evidence" value="ECO:0007669"/>
    <property type="project" value="TreeGrafter"/>
</dbReference>
<comment type="similarity">
    <text evidence="2 6">Belongs to the ABC-3 integral membrane protein family.</text>
</comment>
<protein>
    <submittedName>
        <fullName evidence="8">Metal ABC transporter permease</fullName>
    </submittedName>
</protein>
<reference evidence="8" key="2">
    <citation type="submission" date="2020-08" db="EMBL/GenBank/DDBJ databases">
        <authorList>
            <person name="Chen M."/>
            <person name="Teng W."/>
            <person name="Zhao L."/>
            <person name="Hu C."/>
            <person name="Zhou Y."/>
            <person name="Han B."/>
            <person name="Song L."/>
            <person name="Shu W."/>
        </authorList>
    </citation>
    <scope>NUCLEOTIDE SEQUENCE</scope>
    <source>
        <strain evidence="8">FACHB-1277</strain>
    </source>
</reference>